<organism evidence="1 2">
    <name type="scientific">Bogoriella caseilytica</name>
    <dbReference type="NCBI Taxonomy" id="56055"/>
    <lineage>
        <taxon>Bacteria</taxon>
        <taxon>Bacillati</taxon>
        <taxon>Actinomycetota</taxon>
        <taxon>Actinomycetes</taxon>
        <taxon>Micrococcales</taxon>
        <taxon>Bogoriellaceae</taxon>
        <taxon>Bogoriella</taxon>
    </lineage>
</organism>
<accession>A0A3N2BGZ9</accession>
<dbReference type="EMBL" id="RKHK01000001">
    <property type="protein sequence ID" value="ROR74364.1"/>
    <property type="molecule type" value="Genomic_DNA"/>
</dbReference>
<comment type="caution">
    <text evidence="1">The sequence shown here is derived from an EMBL/GenBank/DDBJ whole genome shotgun (WGS) entry which is preliminary data.</text>
</comment>
<name>A0A3N2BGZ9_9MICO</name>
<reference evidence="1 2" key="1">
    <citation type="submission" date="2018-11" db="EMBL/GenBank/DDBJ databases">
        <title>Sequencing the genomes of 1000 actinobacteria strains.</title>
        <authorList>
            <person name="Klenk H.-P."/>
        </authorList>
    </citation>
    <scope>NUCLEOTIDE SEQUENCE [LARGE SCALE GENOMIC DNA]</scope>
    <source>
        <strain evidence="1 2">DSM 11294</strain>
    </source>
</reference>
<gene>
    <name evidence="1" type="ORF">EDD31_2775</name>
</gene>
<sequence length="424" mass="48232">MRLNGVVTDPTPDALMKAVVDRYLKSGDFNGLHLHTNVEPALVDVAKRLVADGKLQVMVSEVDYPNPHIRPWPSRRTIESQIESLDELAGAGYGVVLYPTPLALKGVRVPARLKGRPFGAAMAKGRGTLELAYFSFDVLEPYRNDPRYHFRYWDFGVDMGIGDEAYLDETELERDKVSLSHLGFAYDLSGYDRADVTTPIVRRVAAFYGDLAKLTPEHQQRWQSYQVVDTGLEPHPAWWMTQMGHWADGIGPFDHLFIELANLNALWTGAFGEALFKHTDRPQDFGWLLRPSQREWDEFIVQLDKVLSDNIRHDGLDAAGAPRKDKNDQNLGSLTRLAAFLDGKGIDAAVVKDLMRPLREIRQARQKPAHALRTNLTDKTFVHRQVALLEDLNDALRELARWMSTHPKNRGWKADFEPDTYYRM</sequence>
<keyword evidence="2" id="KW-1185">Reference proteome</keyword>
<evidence type="ECO:0000313" key="2">
    <source>
        <dbReference type="Proteomes" id="UP000280668"/>
    </source>
</evidence>
<proteinExistence type="predicted"/>
<dbReference type="AlphaFoldDB" id="A0A3N2BGZ9"/>
<protein>
    <submittedName>
        <fullName evidence="1">Uncharacterized protein</fullName>
    </submittedName>
</protein>
<dbReference type="Proteomes" id="UP000280668">
    <property type="component" value="Unassembled WGS sequence"/>
</dbReference>
<evidence type="ECO:0000313" key="1">
    <source>
        <dbReference type="EMBL" id="ROR74364.1"/>
    </source>
</evidence>